<keyword evidence="8" id="KW-1185">Reference proteome</keyword>
<sequence length="201" mass="22689">MYSRLSHGAIDRFPKLRPNSETFANSFSTFEKFFLVTFSFSELDFEIMDVVFGRDPFLNALSQILTAPDEYERSANTQARNYVRDAKAMGNTAVDIKEFPESYMFVADMPGLKSEDIKVQVENDNVLTIGGERKREEATDHTKYLLMERRAGKFLRKFTLPSNANMEAISASCTDGVLSVTVPKIPPPEPQKPKTIEVKVG</sequence>
<dbReference type="AlphaFoldDB" id="A0ABD1XPE5"/>
<evidence type="ECO:0000256" key="5">
    <source>
        <dbReference type="RuleBase" id="RU003616"/>
    </source>
</evidence>
<evidence type="ECO:0000256" key="1">
    <source>
        <dbReference type="ARBA" id="ARBA00004496"/>
    </source>
</evidence>
<accession>A0ABD1XPE5</accession>
<dbReference type="EMBL" id="JBHFFA010000008">
    <property type="protein sequence ID" value="KAL2609826.1"/>
    <property type="molecule type" value="Genomic_DNA"/>
</dbReference>
<evidence type="ECO:0000256" key="4">
    <source>
        <dbReference type="PROSITE-ProRule" id="PRU00285"/>
    </source>
</evidence>
<dbReference type="SUPFAM" id="SSF49764">
    <property type="entry name" value="HSP20-like chaperones"/>
    <property type="match status" value="1"/>
</dbReference>
<dbReference type="Gene3D" id="2.60.40.790">
    <property type="match status" value="1"/>
</dbReference>
<evidence type="ECO:0000313" key="7">
    <source>
        <dbReference type="EMBL" id="KAL2609826.1"/>
    </source>
</evidence>
<gene>
    <name evidence="7" type="ORF">R1flu_028399</name>
</gene>
<dbReference type="PROSITE" id="PS01031">
    <property type="entry name" value="SHSP"/>
    <property type="match status" value="1"/>
</dbReference>
<comment type="similarity">
    <text evidence="4 5">Belongs to the small heat shock protein (HSP20) family.</text>
</comment>
<dbReference type="Pfam" id="PF00011">
    <property type="entry name" value="HSP20"/>
    <property type="match status" value="1"/>
</dbReference>
<evidence type="ECO:0000256" key="2">
    <source>
        <dbReference type="ARBA" id="ARBA00022490"/>
    </source>
</evidence>
<dbReference type="InterPro" id="IPR031107">
    <property type="entry name" value="Small_HSP"/>
</dbReference>
<evidence type="ECO:0000256" key="3">
    <source>
        <dbReference type="ARBA" id="ARBA00023016"/>
    </source>
</evidence>
<comment type="subcellular location">
    <subcellularLocation>
        <location evidence="1">Cytoplasm</location>
    </subcellularLocation>
</comment>
<dbReference type="Proteomes" id="UP001605036">
    <property type="component" value="Unassembled WGS sequence"/>
</dbReference>
<dbReference type="InterPro" id="IPR002068">
    <property type="entry name" value="A-crystallin/Hsp20_dom"/>
</dbReference>
<comment type="caution">
    <text evidence="7">The sequence shown here is derived from an EMBL/GenBank/DDBJ whole genome shotgun (WGS) entry which is preliminary data.</text>
</comment>
<dbReference type="InterPro" id="IPR008978">
    <property type="entry name" value="HSP20-like_chaperone"/>
</dbReference>
<keyword evidence="3" id="KW-0346">Stress response</keyword>
<keyword evidence="2" id="KW-0963">Cytoplasm</keyword>
<name>A0ABD1XPE5_9MARC</name>
<evidence type="ECO:0000313" key="8">
    <source>
        <dbReference type="Proteomes" id="UP001605036"/>
    </source>
</evidence>
<protein>
    <recommendedName>
        <fullName evidence="6">SHSP domain-containing protein</fullName>
    </recommendedName>
</protein>
<dbReference type="GO" id="GO:0005737">
    <property type="term" value="C:cytoplasm"/>
    <property type="evidence" value="ECO:0007669"/>
    <property type="project" value="UniProtKB-SubCell"/>
</dbReference>
<dbReference type="FunFam" id="2.60.40.790:FF:000010">
    <property type="entry name" value="17.3 kDa class II heat shock protein-like"/>
    <property type="match status" value="1"/>
</dbReference>
<feature type="domain" description="SHSP" evidence="6">
    <location>
        <begin position="85"/>
        <end position="199"/>
    </location>
</feature>
<dbReference type="GO" id="GO:0006950">
    <property type="term" value="P:response to stress"/>
    <property type="evidence" value="ECO:0007669"/>
    <property type="project" value="UniProtKB-ARBA"/>
</dbReference>
<evidence type="ECO:0000259" key="6">
    <source>
        <dbReference type="PROSITE" id="PS01031"/>
    </source>
</evidence>
<organism evidence="7 8">
    <name type="scientific">Riccia fluitans</name>
    <dbReference type="NCBI Taxonomy" id="41844"/>
    <lineage>
        <taxon>Eukaryota</taxon>
        <taxon>Viridiplantae</taxon>
        <taxon>Streptophyta</taxon>
        <taxon>Embryophyta</taxon>
        <taxon>Marchantiophyta</taxon>
        <taxon>Marchantiopsida</taxon>
        <taxon>Marchantiidae</taxon>
        <taxon>Marchantiales</taxon>
        <taxon>Ricciaceae</taxon>
        <taxon>Riccia</taxon>
    </lineage>
</organism>
<dbReference type="PANTHER" id="PTHR11527">
    <property type="entry name" value="HEAT-SHOCK PROTEIN 20 FAMILY MEMBER"/>
    <property type="match status" value="1"/>
</dbReference>
<proteinExistence type="inferred from homology"/>
<reference evidence="7 8" key="1">
    <citation type="submission" date="2024-09" db="EMBL/GenBank/DDBJ databases">
        <title>Chromosome-scale assembly of Riccia fluitans.</title>
        <authorList>
            <person name="Paukszto L."/>
            <person name="Sawicki J."/>
            <person name="Karawczyk K."/>
            <person name="Piernik-Szablinska J."/>
            <person name="Szczecinska M."/>
            <person name="Mazdziarz M."/>
        </authorList>
    </citation>
    <scope>NUCLEOTIDE SEQUENCE [LARGE SCALE GENOMIC DNA]</scope>
    <source>
        <strain evidence="7">Rf_01</strain>
        <tissue evidence="7">Aerial parts of the thallus</tissue>
    </source>
</reference>